<sequence length="203" mass="21140">MSQLSSTVRAARPAIAAVERARLALVPARRVDAPRAPFAVLVFLILGAGVVGLLMFNTQMQQDSFYATRLQNQADRLTAQQESLQMDLDGLRDPQHLAQAATWLGMVPAPVPAQINLASGKVEGIPTVATGADRIQVNPKATAVTPPWQPPVKHVVVTVKTPEAPATTTKTGQKGAAHGPASTTKRSTGGTNGAGTAAQGATR</sequence>
<dbReference type="AlphaFoldDB" id="A0A3N0DVU7"/>
<feature type="compositionally biased region" description="Low complexity" evidence="1">
    <location>
        <begin position="194"/>
        <end position="203"/>
    </location>
</feature>
<dbReference type="RefSeq" id="WP_123234232.1">
    <property type="nucleotide sequence ID" value="NZ_RJSG01000002.1"/>
</dbReference>
<comment type="caution">
    <text evidence="3">The sequence shown here is derived from an EMBL/GenBank/DDBJ whole genome shotgun (WGS) entry which is preliminary data.</text>
</comment>
<evidence type="ECO:0000313" key="4">
    <source>
        <dbReference type="Proteomes" id="UP000277094"/>
    </source>
</evidence>
<keyword evidence="2" id="KW-0472">Membrane</keyword>
<organism evidence="3 4">
    <name type="scientific">Nocardioides marmorisolisilvae</name>
    <dbReference type="NCBI Taxonomy" id="1542737"/>
    <lineage>
        <taxon>Bacteria</taxon>
        <taxon>Bacillati</taxon>
        <taxon>Actinomycetota</taxon>
        <taxon>Actinomycetes</taxon>
        <taxon>Propionibacteriales</taxon>
        <taxon>Nocardioidaceae</taxon>
        <taxon>Nocardioides</taxon>
    </lineage>
</organism>
<evidence type="ECO:0000256" key="2">
    <source>
        <dbReference type="SAM" id="Phobius"/>
    </source>
</evidence>
<feature type="region of interest" description="Disordered" evidence="1">
    <location>
        <begin position="163"/>
        <end position="203"/>
    </location>
</feature>
<gene>
    <name evidence="3" type="ORF">EFL95_12285</name>
</gene>
<keyword evidence="2" id="KW-1133">Transmembrane helix</keyword>
<name>A0A3N0DVU7_9ACTN</name>
<evidence type="ECO:0000256" key="1">
    <source>
        <dbReference type="SAM" id="MobiDB-lite"/>
    </source>
</evidence>
<dbReference type="OrthoDB" id="3790001at2"/>
<dbReference type="EMBL" id="RJSG01000002">
    <property type="protein sequence ID" value="RNL79728.1"/>
    <property type="molecule type" value="Genomic_DNA"/>
</dbReference>
<proteinExistence type="predicted"/>
<reference evidence="3 4" key="1">
    <citation type="submission" date="2018-11" db="EMBL/GenBank/DDBJ databases">
        <authorList>
            <person name="Li F."/>
        </authorList>
    </citation>
    <scope>NUCLEOTIDE SEQUENCE [LARGE SCALE GENOMIC DNA]</scope>
    <source>
        <strain evidence="3 4">KIS18-7</strain>
    </source>
</reference>
<protein>
    <recommendedName>
        <fullName evidence="5">Cell division protein FtsL</fullName>
    </recommendedName>
</protein>
<feature type="compositionally biased region" description="Low complexity" evidence="1">
    <location>
        <begin position="163"/>
        <end position="177"/>
    </location>
</feature>
<accession>A0A3N0DVU7</accession>
<keyword evidence="4" id="KW-1185">Reference proteome</keyword>
<evidence type="ECO:0008006" key="5">
    <source>
        <dbReference type="Google" id="ProtNLM"/>
    </source>
</evidence>
<keyword evidence="2" id="KW-0812">Transmembrane</keyword>
<feature type="transmembrane region" description="Helical" evidence="2">
    <location>
        <begin position="36"/>
        <end position="56"/>
    </location>
</feature>
<dbReference type="Proteomes" id="UP000277094">
    <property type="component" value="Unassembled WGS sequence"/>
</dbReference>
<evidence type="ECO:0000313" key="3">
    <source>
        <dbReference type="EMBL" id="RNL79728.1"/>
    </source>
</evidence>